<keyword evidence="9" id="KW-1185">Reference proteome</keyword>
<keyword evidence="5 7" id="KW-0378">Hydrolase</keyword>
<evidence type="ECO:0000313" key="9">
    <source>
        <dbReference type="Proteomes" id="UP001378592"/>
    </source>
</evidence>
<evidence type="ECO:0000256" key="6">
    <source>
        <dbReference type="ARBA" id="ARBA00023180"/>
    </source>
</evidence>
<dbReference type="Gene3D" id="3.40.50.1820">
    <property type="entry name" value="alpha/beta hydrolase"/>
    <property type="match status" value="1"/>
</dbReference>
<dbReference type="InterPro" id="IPR001563">
    <property type="entry name" value="Peptidase_S10"/>
</dbReference>
<keyword evidence="3 7" id="KW-0645">Protease</keyword>
<name>A0AAN9W374_9ORTH</name>
<reference evidence="8 9" key="1">
    <citation type="submission" date="2024-03" db="EMBL/GenBank/DDBJ databases">
        <title>The genome assembly and annotation of the cricket Gryllus longicercus Weissman &amp; Gray.</title>
        <authorList>
            <person name="Szrajer S."/>
            <person name="Gray D."/>
            <person name="Ylla G."/>
        </authorList>
    </citation>
    <scope>NUCLEOTIDE SEQUENCE [LARGE SCALE GENOMIC DNA]</scope>
    <source>
        <strain evidence="8">DAG 2021-001</strain>
        <tissue evidence="8">Whole body minus gut</tissue>
    </source>
</reference>
<dbReference type="GO" id="GO:0004185">
    <property type="term" value="F:serine-type carboxypeptidase activity"/>
    <property type="evidence" value="ECO:0007669"/>
    <property type="project" value="UniProtKB-UniRule"/>
</dbReference>
<dbReference type="EC" id="3.4.16.-" evidence="7"/>
<keyword evidence="4" id="KW-0732">Signal</keyword>
<evidence type="ECO:0000256" key="5">
    <source>
        <dbReference type="ARBA" id="ARBA00022801"/>
    </source>
</evidence>
<evidence type="ECO:0000256" key="3">
    <source>
        <dbReference type="ARBA" id="ARBA00022670"/>
    </source>
</evidence>
<keyword evidence="6" id="KW-0325">Glycoprotein</keyword>
<dbReference type="PRINTS" id="PR00724">
    <property type="entry name" value="CRBOXYPTASEC"/>
</dbReference>
<gene>
    <name evidence="8" type="ORF">R5R35_009329</name>
</gene>
<organism evidence="8 9">
    <name type="scientific">Gryllus longicercus</name>
    <dbReference type="NCBI Taxonomy" id="2509291"/>
    <lineage>
        <taxon>Eukaryota</taxon>
        <taxon>Metazoa</taxon>
        <taxon>Ecdysozoa</taxon>
        <taxon>Arthropoda</taxon>
        <taxon>Hexapoda</taxon>
        <taxon>Insecta</taxon>
        <taxon>Pterygota</taxon>
        <taxon>Neoptera</taxon>
        <taxon>Polyneoptera</taxon>
        <taxon>Orthoptera</taxon>
        <taxon>Ensifera</taxon>
        <taxon>Gryllidea</taxon>
        <taxon>Grylloidea</taxon>
        <taxon>Gryllidae</taxon>
        <taxon>Gryllinae</taxon>
        <taxon>Gryllus</taxon>
    </lineage>
</organism>
<dbReference type="EMBL" id="JAZDUA010000011">
    <property type="protein sequence ID" value="KAK7873641.1"/>
    <property type="molecule type" value="Genomic_DNA"/>
</dbReference>
<dbReference type="PANTHER" id="PTHR11802:SF472">
    <property type="entry name" value="SERINE CARBOXYPEPTIDASE CPVL-RELATED"/>
    <property type="match status" value="1"/>
</dbReference>
<dbReference type="PROSITE" id="PS00131">
    <property type="entry name" value="CARBOXYPEPT_SER_SER"/>
    <property type="match status" value="1"/>
</dbReference>
<dbReference type="Pfam" id="PF00450">
    <property type="entry name" value="Peptidase_S10"/>
    <property type="match status" value="1"/>
</dbReference>
<evidence type="ECO:0000256" key="1">
    <source>
        <dbReference type="ARBA" id="ARBA00009431"/>
    </source>
</evidence>
<dbReference type="FunFam" id="3.40.50.1820:FF:000096">
    <property type="entry name" value="Carboxypeptidase vitellogenic-like"/>
    <property type="match status" value="1"/>
</dbReference>
<protein>
    <recommendedName>
        <fullName evidence="7">Carboxypeptidase</fullName>
        <ecNumber evidence="7">3.4.16.-</ecNumber>
    </recommendedName>
</protein>
<comment type="caution">
    <text evidence="8">The sequence shown here is derived from an EMBL/GenBank/DDBJ whole genome shotgun (WGS) entry which is preliminary data.</text>
</comment>
<dbReference type="InterPro" id="IPR029058">
    <property type="entry name" value="AB_hydrolase_fold"/>
</dbReference>
<evidence type="ECO:0000256" key="2">
    <source>
        <dbReference type="ARBA" id="ARBA00022645"/>
    </source>
</evidence>
<dbReference type="Proteomes" id="UP001378592">
    <property type="component" value="Unassembled WGS sequence"/>
</dbReference>
<evidence type="ECO:0000256" key="7">
    <source>
        <dbReference type="RuleBase" id="RU361156"/>
    </source>
</evidence>
<dbReference type="GO" id="GO:0006508">
    <property type="term" value="P:proteolysis"/>
    <property type="evidence" value="ECO:0007669"/>
    <property type="project" value="UniProtKB-KW"/>
</dbReference>
<evidence type="ECO:0000313" key="8">
    <source>
        <dbReference type="EMBL" id="KAK7873641.1"/>
    </source>
</evidence>
<sequence length="469" mass="54038">MKSVERYFFCITLILQLYFNCGLCWINPYPKIEKIPINQINEKPLILTPLIDAGKIKEARRVSRVLPLEGDHGIKSYSGYFTVNKNFNSNLFFWYFPSLNNQQNDPVVLWLQGGPGATSLFGLFSEHGPFSVSTENILTPRKYTWVKNHNMIYIDNPVGTGYSFTNGGYARNETAVGKDLYEALLQFFKLFPELQKNSFYVTGESYAGKYVPAVSYTIHTNNKIASQKINFQGMAIGNGLSDPVHMLKYGDYLYQLGLIDNNTKDLFHQQEDLGRKYIQEKRWEDAFNVFDRLLNGDMYQYGSLFYNATGFTFYFNYLHSKELAVGGDMGKYIQRPQVRHAIHVGNAVFHTDNNVEMNLKSDVMQSVKPWVEEILEHYRVLVYNGQLDIIVAYPLTVSYLETLQWSSAKEYKKASRYLWYVENDIAGYVKTAGNLTEMLVRNAGHMVPSDQPKWALDLITRFTANKPFH</sequence>
<comment type="similarity">
    <text evidence="1 7">Belongs to the peptidase S10 family.</text>
</comment>
<dbReference type="InterPro" id="IPR018202">
    <property type="entry name" value="Ser_caboxypep_ser_AS"/>
</dbReference>
<keyword evidence="2 7" id="KW-0121">Carboxypeptidase</keyword>
<evidence type="ECO:0000256" key="4">
    <source>
        <dbReference type="ARBA" id="ARBA00022729"/>
    </source>
</evidence>
<accession>A0AAN9W374</accession>
<proteinExistence type="inferred from homology"/>
<dbReference type="PANTHER" id="PTHR11802">
    <property type="entry name" value="SERINE PROTEASE FAMILY S10 SERINE CARBOXYPEPTIDASE"/>
    <property type="match status" value="1"/>
</dbReference>
<dbReference type="AlphaFoldDB" id="A0AAN9W374"/>
<dbReference type="SUPFAM" id="SSF53474">
    <property type="entry name" value="alpha/beta-Hydrolases"/>
    <property type="match status" value="1"/>
</dbReference>